<accession>A0AAW7ZBP7</accession>
<dbReference type="AlphaFoldDB" id="A0AAW7ZBP7"/>
<feature type="transmembrane region" description="Helical" evidence="1">
    <location>
        <begin position="18"/>
        <end position="35"/>
    </location>
</feature>
<keyword evidence="3" id="KW-1185">Reference proteome</keyword>
<evidence type="ECO:0000313" key="2">
    <source>
        <dbReference type="EMBL" id="MDO7786584.1"/>
    </source>
</evidence>
<name>A0AAW7ZBP7_9FIRM</name>
<sequence length="53" mass="5930">MTNYLLAGDLESLRVQNFTLQATLWVGAIVFSYMARHNGFGVSKLVLFAPVRI</sequence>
<proteinExistence type="predicted"/>
<comment type="caution">
    <text evidence="2">The sequence shown here is derived from an EMBL/GenBank/DDBJ whole genome shotgun (WGS) entry which is preliminary data.</text>
</comment>
<dbReference type="EMBL" id="JARPTC010000006">
    <property type="protein sequence ID" value="MDO7786584.1"/>
    <property type="molecule type" value="Genomic_DNA"/>
</dbReference>
<evidence type="ECO:0000313" key="3">
    <source>
        <dbReference type="Proteomes" id="UP001172911"/>
    </source>
</evidence>
<dbReference type="Proteomes" id="UP001172911">
    <property type="component" value="Unassembled WGS sequence"/>
</dbReference>
<keyword evidence="1" id="KW-0812">Transmembrane</keyword>
<protein>
    <submittedName>
        <fullName evidence="2">Uncharacterized protein</fullName>
    </submittedName>
</protein>
<gene>
    <name evidence="2" type="ORF">P6N53_05025</name>
</gene>
<evidence type="ECO:0000256" key="1">
    <source>
        <dbReference type="SAM" id="Phobius"/>
    </source>
</evidence>
<reference evidence="2" key="1">
    <citation type="journal article" date="2023" name="J. Hazard. Mater.">
        <title>Anaerobic biodegradation of pyrene and benzo[a]pyrene by a new sulfate-reducing Desulforamulus aquiferis strain DSA.</title>
        <authorList>
            <person name="Zhang Z."/>
            <person name="Sun J."/>
            <person name="Gong X."/>
            <person name="Wang C."/>
            <person name="Wang H."/>
        </authorList>
    </citation>
    <scope>NUCLEOTIDE SEQUENCE</scope>
    <source>
        <strain evidence="2">DSA</strain>
    </source>
</reference>
<keyword evidence="1" id="KW-1133">Transmembrane helix</keyword>
<keyword evidence="1" id="KW-0472">Membrane</keyword>
<organism evidence="2 3">
    <name type="scientific">Desulforamulus aquiferis</name>
    <dbReference type="NCBI Taxonomy" id="1397668"/>
    <lineage>
        <taxon>Bacteria</taxon>
        <taxon>Bacillati</taxon>
        <taxon>Bacillota</taxon>
        <taxon>Clostridia</taxon>
        <taxon>Eubacteriales</taxon>
        <taxon>Peptococcaceae</taxon>
        <taxon>Desulforamulus</taxon>
    </lineage>
</organism>
<reference evidence="2" key="2">
    <citation type="submission" date="2023-03" db="EMBL/GenBank/DDBJ databases">
        <authorList>
            <person name="Zhang Z."/>
        </authorList>
    </citation>
    <scope>NUCLEOTIDE SEQUENCE</scope>
    <source>
        <strain evidence="2">DSA</strain>
    </source>
</reference>